<sequence>IAHLENDLNVVWPNVVTGNNK</sequence>
<organism>
    <name type="scientific">Cucumis sativus</name>
    <name type="common">Cucumber</name>
    <dbReference type="NCBI Taxonomy" id="3659"/>
    <lineage>
        <taxon>Eukaryota</taxon>
        <taxon>Viridiplantae</taxon>
        <taxon>Streptophyta</taxon>
        <taxon>Embryophyta</taxon>
        <taxon>Tracheophyta</taxon>
        <taxon>Spermatophyta</taxon>
        <taxon>Magnoliopsida</taxon>
        <taxon>eudicotyledons</taxon>
        <taxon>Gunneridae</taxon>
        <taxon>Pentapetalae</taxon>
        <taxon>rosids</taxon>
        <taxon>fabids</taxon>
        <taxon>Cucurbitales</taxon>
        <taxon>Cucurbitaceae</taxon>
        <taxon>Benincaseae</taxon>
        <taxon>Cucumis</taxon>
    </lineage>
</organism>
<reference key="1">
    <citation type="journal article" date="1994" name="Planta">
        <authorList>
            <person name="Rojo M.A."/>
            <person name="Arias F.J."/>
            <person name="Iglesias R."/>
            <person name="Ferreras J.M."/>
            <person name="Munoz R."/>
            <person name="Escarmis C."/>
            <person name="Soriano F."/>
            <person name="Lopez-Fando J."/>
            <person name="Mendez E."/>
            <person name="Girbes T."/>
        </authorList>
    </citation>
    <scope>PROTEIN SEQUENCE</scope>
</reference>
<accession>Q9S8L0</accession>
<protein>
    <submittedName>
        <fullName>CUSATIVIN</fullName>
    </submittedName>
</protein>
<dbReference type="AlphaFoldDB" id="Q9S8L0"/>
<keyword id="KW-0903">Direct protein sequencing</keyword>
<proteinExistence type="evidence at protein level"/>
<name>Q9S8L0_CUCSA</name>